<evidence type="ECO:0000313" key="3">
    <source>
        <dbReference type="Proteomes" id="UP000235005"/>
    </source>
</evidence>
<evidence type="ECO:0000256" key="1">
    <source>
        <dbReference type="SAM" id="SignalP"/>
    </source>
</evidence>
<dbReference type="Gene3D" id="3.20.20.140">
    <property type="entry name" value="Metal-dependent hydrolases"/>
    <property type="match status" value="1"/>
</dbReference>
<dbReference type="RefSeq" id="WP_101518918.1">
    <property type="nucleotide sequence ID" value="NZ_PKUS01000037.1"/>
</dbReference>
<keyword evidence="1" id="KW-0732">Signal</keyword>
<keyword evidence="3" id="KW-1185">Reference proteome</keyword>
<accession>A0A2N5WXY8</accession>
<dbReference type="Pfam" id="PF12228">
    <property type="entry name" value="DUF3604"/>
    <property type="match status" value="1"/>
</dbReference>
<reference evidence="2 3" key="1">
    <citation type="submission" date="2018-01" db="EMBL/GenBank/DDBJ databases">
        <title>The draft genome sequence of Halioglobus lutimaris HF004.</title>
        <authorList>
            <person name="Du Z.-J."/>
            <person name="Shi M.-J."/>
        </authorList>
    </citation>
    <scope>NUCLEOTIDE SEQUENCE [LARGE SCALE GENOMIC DNA]</scope>
    <source>
        <strain evidence="2 3">HF004</strain>
    </source>
</reference>
<evidence type="ECO:0000313" key="2">
    <source>
        <dbReference type="EMBL" id="PLW67106.1"/>
    </source>
</evidence>
<feature type="signal peptide" evidence="1">
    <location>
        <begin position="1"/>
        <end position="21"/>
    </location>
</feature>
<dbReference type="EMBL" id="PKUS01000037">
    <property type="protein sequence ID" value="PLW67106.1"/>
    <property type="molecule type" value="Genomic_DNA"/>
</dbReference>
<dbReference type="InterPro" id="IPR022028">
    <property type="entry name" value="DUF3604"/>
</dbReference>
<feature type="chain" id="PRO_5014924488" description="DUF3604 domain-containing protein" evidence="1">
    <location>
        <begin position="22"/>
        <end position="629"/>
    </location>
</feature>
<dbReference type="AlphaFoldDB" id="A0A2N5WXY8"/>
<name>A0A2N5WXY8_9GAMM</name>
<evidence type="ECO:0008006" key="4">
    <source>
        <dbReference type="Google" id="ProtNLM"/>
    </source>
</evidence>
<dbReference type="Proteomes" id="UP000235005">
    <property type="component" value="Unassembled WGS sequence"/>
</dbReference>
<dbReference type="InterPro" id="IPR016195">
    <property type="entry name" value="Pol/histidinol_Pase-like"/>
</dbReference>
<protein>
    <recommendedName>
        <fullName evidence="4">DUF3604 domain-containing protein</fullName>
    </recommendedName>
</protein>
<dbReference type="OrthoDB" id="543560at2"/>
<organism evidence="2 3">
    <name type="scientific">Pseudohalioglobus lutimaris</name>
    <dbReference type="NCBI Taxonomy" id="1737061"/>
    <lineage>
        <taxon>Bacteria</taxon>
        <taxon>Pseudomonadati</taxon>
        <taxon>Pseudomonadota</taxon>
        <taxon>Gammaproteobacteria</taxon>
        <taxon>Cellvibrionales</taxon>
        <taxon>Halieaceae</taxon>
        <taxon>Pseudohalioglobus</taxon>
    </lineage>
</organism>
<proteinExistence type="predicted"/>
<gene>
    <name evidence="2" type="ORF">C0039_18485</name>
</gene>
<dbReference type="SUPFAM" id="SSF89550">
    <property type="entry name" value="PHP domain-like"/>
    <property type="match status" value="1"/>
</dbReference>
<sequence>MTRIISLLTALLPLSICVAQAAPENTYSPYAGRDYPTQVYFGDTHHHTSNSGDAFMNGDRLTPEMAYRFARGAEVVSSTGVPVRLSRPMDFLVISDHAEGLGVIMEVYNGNPLFMQDATLKRWSQAMKEGGKAAADSMNELISAQAQGTLPGVIQDPATVGPVIRSVWQQYTETAERFNEPGRFTAMIGFEWTSVPGGNNLHRNVLFRDGKARADQVLPYSSWQSEDPEALWAWMANYEEKTGGSLLAIPHNGNLSNGRMFEIETFDGKPLTADYAQRRQRWEPLQEMMQTKGASETHPTLSPNDEFADFGLAGWEYGNLTLEDSLETPQMRPTMYLRAGLQRGLEQERALGTNPFKFGFIGGTDVHNSLTSIEEDNFMGKHVVQEPRPERWEHVSKQGFGKTRYTWHYTAAGYAAVWARENTREALWDAMRRKEVYATSGSRMTVRFFAGWDYDQEDALSRDVAAAGYAGGVPMGGDLKGSERGASKAPHFLVSALKDPIFGNLDRIQIVKGWLDASGKTHEKIYDVVWADADRRAIGKDGRLTPVGNTVDVERATWADSIGEPGLTTVWVDPDFDPSQPAFYYARVIEIPTPTWMAYDQVRYGIKMSEDVPMVHQERAWTSPVWYTP</sequence>
<comment type="caution">
    <text evidence="2">The sequence shown here is derived from an EMBL/GenBank/DDBJ whole genome shotgun (WGS) entry which is preliminary data.</text>
</comment>